<dbReference type="EMBL" id="MF782455">
    <property type="protein sequence ID" value="ATZ81051.1"/>
    <property type="molecule type" value="Genomic_DNA"/>
</dbReference>
<dbReference type="PANTHER" id="PTHR11668:SF300">
    <property type="entry name" value="SERINE_THREONINE-PROTEIN PHOSPHATASE"/>
    <property type="match status" value="1"/>
</dbReference>
<evidence type="ECO:0000256" key="1">
    <source>
        <dbReference type="ARBA" id="ARBA00001936"/>
    </source>
</evidence>
<dbReference type="SMART" id="SM00156">
    <property type="entry name" value="PP2Ac"/>
    <property type="match status" value="1"/>
</dbReference>
<dbReference type="PANTHER" id="PTHR11668">
    <property type="entry name" value="SERINE/THREONINE PROTEIN PHOSPHATASE"/>
    <property type="match status" value="1"/>
</dbReference>
<dbReference type="InterPro" id="IPR006186">
    <property type="entry name" value="Ser/Thr-sp_prot-phosphatase"/>
</dbReference>
<reference evidence="10" key="1">
    <citation type="journal article" date="2017" name="Elife">
        <title>The kinetoplastid-infecting Bodo saltans virus (BsV), a window into the most abundant giant viruses in the sea.</title>
        <authorList>
            <person name="Deeg C.M."/>
            <person name="Chow C.-E.T."/>
            <person name="Suttle C.A."/>
        </authorList>
    </citation>
    <scope>NUCLEOTIDE SEQUENCE</scope>
    <source>
        <strain evidence="10">NG1</strain>
    </source>
</reference>
<comment type="cofactor">
    <cofactor evidence="1">
        <name>Mn(2+)</name>
        <dbReference type="ChEBI" id="CHEBI:29035"/>
    </cofactor>
</comment>
<evidence type="ECO:0000256" key="2">
    <source>
        <dbReference type="ARBA" id="ARBA00022723"/>
    </source>
</evidence>
<feature type="domain" description="Serine/threonine specific protein phosphatases" evidence="9">
    <location>
        <begin position="294"/>
        <end position="299"/>
    </location>
</feature>
<evidence type="ECO:0000313" key="11">
    <source>
        <dbReference type="Proteomes" id="UP000240325"/>
    </source>
</evidence>
<evidence type="ECO:0000256" key="8">
    <source>
        <dbReference type="RuleBase" id="RU004273"/>
    </source>
</evidence>
<dbReference type="GO" id="GO:0046872">
    <property type="term" value="F:metal ion binding"/>
    <property type="evidence" value="ECO:0007669"/>
    <property type="project" value="UniProtKB-KW"/>
</dbReference>
<evidence type="ECO:0000256" key="6">
    <source>
        <dbReference type="ARBA" id="ARBA00047761"/>
    </source>
</evidence>
<dbReference type="InterPro" id="IPR004843">
    <property type="entry name" value="Calcineurin-like_PHP"/>
</dbReference>
<evidence type="ECO:0000256" key="3">
    <source>
        <dbReference type="ARBA" id="ARBA00022801"/>
    </source>
</evidence>
<evidence type="ECO:0000256" key="5">
    <source>
        <dbReference type="ARBA" id="ARBA00023211"/>
    </source>
</evidence>
<dbReference type="SUPFAM" id="SSF56300">
    <property type="entry name" value="Metallo-dependent phosphatases"/>
    <property type="match status" value="1"/>
</dbReference>
<organism evidence="10">
    <name type="scientific">Bodo saltans virus</name>
    <dbReference type="NCBI Taxonomy" id="2024608"/>
    <lineage>
        <taxon>Viruses</taxon>
        <taxon>Varidnaviria</taxon>
        <taxon>Bamfordvirae</taxon>
        <taxon>Nucleocytoviricota</taxon>
        <taxon>Megaviricetes</taxon>
        <taxon>Imitervirales</taxon>
        <taxon>Mimiviridae</taxon>
        <taxon>Klosneuvirinae</taxon>
        <taxon>Theiavirus</taxon>
        <taxon>Theiavirus salishense</taxon>
    </lineage>
</organism>
<evidence type="ECO:0000256" key="4">
    <source>
        <dbReference type="ARBA" id="ARBA00022912"/>
    </source>
</evidence>
<evidence type="ECO:0000259" key="9">
    <source>
        <dbReference type="PROSITE" id="PS00125"/>
    </source>
</evidence>
<comment type="similarity">
    <text evidence="8">Belongs to the PPP phosphatase family.</text>
</comment>
<dbReference type="CDD" id="cd00144">
    <property type="entry name" value="MPP_PPP_family"/>
    <property type="match status" value="1"/>
</dbReference>
<comment type="catalytic activity">
    <reaction evidence="7 8">
        <text>O-phospho-L-threonyl-[protein] + H2O = L-threonyl-[protein] + phosphate</text>
        <dbReference type="Rhea" id="RHEA:47004"/>
        <dbReference type="Rhea" id="RHEA-COMP:11060"/>
        <dbReference type="Rhea" id="RHEA-COMP:11605"/>
        <dbReference type="ChEBI" id="CHEBI:15377"/>
        <dbReference type="ChEBI" id="CHEBI:30013"/>
        <dbReference type="ChEBI" id="CHEBI:43474"/>
        <dbReference type="ChEBI" id="CHEBI:61977"/>
        <dbReference type="EC" id="3.1.3.16"/>
    </reaction>
</comment>
<dbReference type="Pfam" id="PF00149">
    <property type="entry name" value="Metallophos"/>
    <property type="match status" value="1"/>
</dbReference>
<dbReference type="InterPro" id="IPR050341">
    <property type="entry name" value="PP1_catalytic_subunit"/>
</dbReference>
<comment type="catalytic activity">
    <reaction evidence="6">
        <text>O-phospho-L-seryl-[protein] + H2O = L-seryl-[protein] + phosphate</text>
        <dbReference type="Rhea" id="RHEA:20629"/>
        <dbReference type="Rhea" id="RHEA-COMP:9863"/>
        <dbReference type="Rhea" id="RHEA-COMP:11604"/>
        <dbReference type="ChEBI" id="CHEBI:15377"/>
        <dbReference type="ChEBI" id="CHEBI:29999"/>
        <dbReference type="ChEBI" id="CHEBI:43474"/>
        <dbReference type="ChEBI" id="CHEBI:83421"/>
        <dbReference type="EC" id="3.1.3.16"/>
    </reaction>
</comment>
<dbReference type="InterPro" id="IPR029052">
    <property type="entry name" value="Metallo-depent_PP-like"/>
</dbReference>
<dbReference type="PROSITE" id="PS00125">
    <property type="entry name" value="SER_THR_PHOSPHATASE"/>
    <property type="match status" value="1"/>
</dbReference>
<keyword evidence="5" id="KW-0464">Manganese</keyword>
<proteinExistence type="inferred from homology"/>
<accession>A0A2H4UVV2</accession>
<keyword evidence="4" id="KW-0904">Protein phosphatase</keyword>
<evidence type="ECO:0000256" key="7">
    <source>
        <dbReference type="ARBA" id="ARBA00048336"/>
    </source>
</evidence>
<keyword evidence="2" id="KW-0479">Metal-binding</keyword>
<keyword evidence="3 8" id="KW-0378">Hydrolase</keyword>
<evidence type="ECO:0000313" key="10">
    <source>
        <dbReference type="EMBL" id="ATZ81051.1"/>
    </source>
</evidence>
<dbReference type="Proteomes" id="UP000240325">
    <property type="component" value="Segment"/>
</dbReference>
<dbReference type="Gene3D" id="3.60.21.10">
    <property type="match status" value="1"/>
</dbReference>
<protein>
    <recommendedName>
        <fullName evidence="8">Serine/threonine-protein phosphatase</fullName>
        <ecNumber evidence="8">3.1.3.16</ecNumber>
    </recommendedName>
</protein>
<gene>
    <name evidence="10" type="ORF">BMW23_1006</name>
</gene>
<dbReference type="PRINTS" id="PR00114">
    <property type="entry name" value="STPHPHTASE"/>
</dbReference>
<dbReference type="GO" id="GO:0004722">
    <property type="term" value="F:protein serine/threonine phosphatase activity"/>
    <property type="evidence" value="ECO:0007669"/>
    <property type="project" value="UniProtKB-EC"/>
</dbReference>
<sequence length="521" mass="59412">MSIEQSSNQTDLDDTELKPMKQLVVVNKSKRRCITKITNRQKLSTIIAACYRIKLTVIQKQTTLTFTQKNAITHAIYICMNMHAQNFIIHHMHKKLPQITHTPEKVIPKVTNKNIKESFTILVTNIDDLAHEIDIAASHVRESITFAQTIITDFIDNNTQFAAPIFKFVKEIIPNIDIAALADYITIANITKKIITGTLISFDEIMFLNNMIMTYEKPRSCPLIDVHSNNEKIIMIGDIHGNLQAMIYQLMCGKLGTDKFVFLGDFVDRGNNSIEVLSLFFCLRLLFPNSVYGIRGNHEQEQTFMVYGFAKEICSRFYPHITHPQWVFGNDQLELTKTICIFKNWMNLLPYTAIINDKIVCVHGSIGKGWTRQIAENYNMVINLPPVEHLHKPLEPQEILQTWSDPHEYDGDYANPRGCGNCISTETIRKVCDINGFDFQIRAHQVVNKGYQIMDYDEQITSITVFGVPNYCGGTNNAAIAIYHPTGNLELASFSKQMLVNAVRINISTPDIEKMIMSFFS</sequence>
<name>A0A2H4UVV2_9VIRU</name>
<keyword evidence="11" id="KW-1185">Reference proteome</keyword>
<dbReference type="EC" id="3.1.3.16" evidence="8"/>